<evidence type="ECO:0000313" key="1">
    <source>
        <dbReference type="EMBL" id="SDM61760.1"/>
    </source>
</evidence>
<dbReference type="AlphaFoldDB" id="A0A1G9UPE3"/>
<accession>A0A1G9UPE3</accession>
<reference evidence="1 2" key="1">
    <citation type="submission" date="2016-10" db="EMBL/GenBank/DDBJ databases">
        <authorList>
            <person name="de Groot N.N."/>
        </authorList>
    </citation>
    <scope>NUCLEOTIDE SEQUENCE [LARGE SCALE GENOMIC DNA]</scope>
    <source>
        <strain evidence="1 2">DSM 19886</strain>
    </source>
</reference>
<dbReference type="STRING" id="192904.SAMN04488514_111115"/>
<gene>
    <name evidence="1" type="ORF">SAMN04488514_111115</name>
</gene>
<dbReference type="EMBL" id="FNGV01000011">
    <property type="protein sequence ID" value="SDM61760.1"/>
    <property type="molecule type" value="Genomic_DNA"/>
</dbReference>
<sequence>MKLFKKGNAGAHSLSPLIFFIRVSLVLNKQMIGLKRQDSWLSITTEINSLLELLELFDYKVKQFAVCFIQ</sequence>
<organism evidence="1 2">
    <name type="scientific">Kriegella aquimaris</name>
    <dbReference type="NCBI Taxonomy" id="192904"/>
    <lineage>
        <taxon>Bacteria</taxon>
        <taxon>Pseudomonadati</taxon>
        <taxon>Bacteroidota</taxon>
        <taxon>Flavobacteriia</taxon>
        <taxon>Flavobacteriales</taxon>
        <taxon>Flavobacteriaceae</taxon>
        <taxon>Kriegella</taxon>
    </lineage>
</organism>
<keyword evidence="2" id="KW-1185">Reference proteome</keyword>
<dbReference type="Proteomes" id="UP000199440">
    <property type="component" value="Unassembled WGS sequence"/>
</dbReference>
<protein>
    <submittedName>
        <fullName evidence="1">Uncharacterized protein</fullName>
    </submittedName>
</protein>
<proteinExistence type="predicted"/>
<evidence type="ECO:0000313" key="2">
    <source>
        <dbReference type="Proteomes" id="UP000199440"/>
    </source>
</evidence>
<name>A0A1G9UPE3_9FLAO</name>